<organism evidence="1 2">
    <name type="scientific">Opisthorchis viverrini</name>
    <name type="common">Southeast Asian liver fluke</name>
    <dbReference type="NCBI Taxonomy" id="6198"/>
    <lineage>
        <taxon>Eukaryota</taxon>
        <taxon>Metazoa</taxon>
        <taxon>Spiralia</taxon>
        <taxon>Lophotrochozoa</taxon>
        <taxon>Platyhelminthes</taxon>
        <taxon>Trematoda</taxon>
        <taxon>Digenea</taxon>
        <taxon>Opisthorchiida</taxon>
        <taxon>Opisthorchiata</taxon>
        <taxon>Opisthorchiidae</taxon>
        <taxon>Opisthorchis</taxon>
    </lineage>
</organism>
<dbReference type="AlphaFoldDB" id="A0A075AJW8"/>
<dbReference type="CTD" id="20314189"/>
<dbReference type="Proteomes" id="UP000054324">
    <property type="component" value="Unassembled WGS sequence"/>
</dbReference>
<reference evidence="1 2" key="1">
    <citation type="submission" date="2013-11" db="EMBL/GenBank/DDBJ databases">
        <title>Opisthorchis viverrini - life in the bile duct.</title>
        <authorList>
            <person name="Young N.D."/>
            <person name="Nagarajan N."/>
            <person name="Lin S.J."/>
            <person name="Korhonen P.K."/>
            <person name="Jex A.R."/>
            <person name="Hall R.S."/>
            <person name="Safavi-Hemami H."/>
            <person name="Kaewkong W."/>
            <person name="Bertrand D."/>
            <person name="Gao S."/>
            <person name="Seet Q."/>
            <person name="Wongkham S."/>
            <person name="Teh B.T."/>
            <person name="Wongkham C."/>
            <person name="Intapan P.M."/>
            <person name="Maleewong W."/>
            <person name="Yang X."/>
            <person name="Hu M."/>
            <person name="Wang Z."/>
            <person name="Hofmann A."/>
            <person name="Sternberg P.W."/>
            <person name="Tan P."/>
            <person name="Wang J."/>
            <person name="Gasser R.B."/>
        </authorList>
    </citation>
    <scope>NUCLEOTIDE SEQUENCE [LARGE SCALE GENOMIC DNA]</scope>
</reference>
<name>A0A075AJW8_OPIVI</name>
<evidence type="ECO:0000313" key="1">
    <source>
        <dbReference type="EMBL" id="KER34109.1"/>
    </source>
</evidence>
<dbReference type="GeneID" id="20314189"/>
<proteinExistence type="predicted"/>
<dbReference type="EMBL" id="KL596619">
    <property type="protein sequence ID" value="KER34109.1"/>
    <property type="molecule type" value="Genomic_DNA"/>
</dbReference>
<evidence type="ECO:0000313" key="2">
    <source>
        <dbReference type="Proteomes" id="UP000054324"/>
    </source>
</evidence>
<keyword evidence="2" id="KW-1185">Reference proteome</keyword>
<accession>A0A075AJW8</accession>
<gene>
    <name evidence="1" type="ORF">T265_00001</name>
</gene>
<protein>
    <submittedName>
        <fullName evidence="1">Uncharacterized protein</fullName>
    </submittedName>
</protein>
<dbReference type="RefSeq" id="XP_009161922.1">
    <property type="nucleotide sequence ID" value="XM_009163658.1"/>
</dbReference>
<sequence length="160" mass="17607">MCRVSVLRNQCGPEAKAYQVGDSEPLTITFIEGGIFGESVAVDLFAELGNWLANALSPYEETSSLRTDDDDINAHSAMIATAPVFPPNTIILHTNLVFIGDCCKREIHRSLPPIHSKASLKWLNGSRDHRVAARETNAQCSGESKNREEHICNCCRTPPQ</sequence>
<dbReference type="KEGG" id="ovi:T265_00001"/>